<feature type="domain" description="DUF5641" evidence="2">
    <location>
        <begin position="41"/>
        <end position="123"/>
    </location>
</feature>
<feature type="region of interest" description="Disordered" evidence="1">
    <location>
        <begin position="128"/>
        <end position="175"/>
    </location>
</feature>
<dbReference type="Pfam" id="PF18701">
    <property type="entry name" value="DUF5641"/>
    <property type="match status" value="1"/>
</dbReference>
<proteinExistence type="predicted"/>
<dbReference type="Proteomes" id="UP000050761">
    <property type="component" value="Unassembled WGS sequence"/>
</dbReference>
<gene>
    <name evidence="3" type="ORF">HPBE_LOCUS22893</name>
</gene>
<name>A0A183GJN7_HELPZ</name>
<keyword evidence="4" id="KW-1185">Reference proteome</keyword>
<dbReference type="InterPro" id="IPR040676">
    <property type="entry name" value="DUF5641"/>
</dbReference>
<reference evidence="3 4" key="1">
    <citation type="submission" date="2018-11" db="EMBL/GenBank/DDBJ databases">
        <authorList>
            <consortium name="Pathogen Informatics"/>
        </authorList>
    </citation>
    <scope>NUCLEOTIDE SEQUENCE [LARGE SCALE GENOMIC DNA]</scope>
</reference>
<dbReference type="OrthoDB" id="5875705at2759"/>
<evidence type="ECO:0000313" key="5">
    <source>
        <dbReference type="WBParaSite" id="HPBE_0002289401-mRNA-1"/>
    </source>
</evidence>
<evidence type="ECO:0000313" key="3">
    <source>
        <dbReference type="EMBL" id="VDP35310.1"/>
    </source>
</evidence>
<sequence length="265" mass="29730">MGIYLPINEDEEPTSDGAYIPPEDAARLQTQLQTMKALLSSQALTDKYWKIWQSTTNDTWATKKAVPREGEVVLLWDPCQKQHQWKMARITKIVISSDGAMREAEILCAKRKLRRPVDQLYPLEIEGTVLDDNKQSHEEDEQTGQSGASFPGRYHLRPRRTKGQTKEDTPSSTGAMHIVTQKAKPASRVWPSSIYLKMALMVLSIASSVAEPAATTPMEFPSRTRGRRRQSLASTALNIAVGFGDVEFPPLYAYVRVMQVAPREA</sequence>
<dbReference type="WBParaSite" id="HPBE_0002289401-mRNA-1">
    <property type="protein sequence ID" value="HPBE_0002289401-mRNA-1"/>
    <property type="gene ID" value="HPBE_0002289401"/>
</dbReference>
<evidence type="ECO:0000259" key="2">
    <source>
        <dbReference type="Pfam" id="PF18701"/>
    </source>
</evidence>
<accession>A0A3P8CWJ3</accession>
<feature type="compositionally biased region" description="Basic residues" evidence="1">
    <location>
        <begin position="154"/>
        <end position="163"/>
    </location>
</feature>
<reference evidence="5" key="2">
    <citation type="submission" date="2019-09" db="UniProtKB">
        <authorList>
            <consortium name="WormBaseParasite"/>
        </authorList>
    </citation>
    <scope>IDENTIFICATION</scope>
</reference>
<evidence type="ECO:0000313" key="4">
    <source>
        <dbReference type="Proteomes" id="UP000050761"/>
    </source>
</evidence>
<dbReference type="AlphaFoldDB" id="A0A183GJN7"/>
<accession>A0A183GJN7</accession>
<organism evidence="4 5">
    <name type="scientific">Heligmosomoides polygyrus</name>
    <name type="common">Parasitic roundworm</name>
    <dbReference type="NCBI Taxonomy" id="6339"/>
    <lineage>
        <taxon>Eukaryota</taxon>
        <taxon>Metazoa</taxon>
        <taxon>Ecdysozoa</taxon>
        <taxon>Nematoda</taxon>
        <taxon>Chromadorea</taxon>
        <taxon>Rhabditida</taxon>
        <taxon>Rhabditina</taxon>
        <taxon>Rhabditomorpha</taxon>
        <taxon>Strongyloidea</taxon>
        <taxon>Heligmosomidae</taxon>
        <taxon>Heligmosomoides</taxon>
    </lineage>
</organism>
<protein>
    <submittedName>
        <fullName evidence="5">DUF5641 domain-containing protein</fullName>
    </submittedName>
</protein>
<dbReference type="EMBL" id="UZAH01034467">
    <property type="protein sequence ID" value="VDP35310.1"/>
    <property type="molecule type" value="Genomic_DNA"/>
</dbReference>
<evidence type="ECO:0000256" key="1">
    <source>
        <dbReference type="SAM" id="MobiDB-lite"/>
    </source>
</evidence>